<dbReference type="Proteomes" id="UP000054270">
    <property type="component" value="Unassembled WGS sequence"/>
</dbReference>
<dbReference type="STRING" id="945553.A0A0D2KJK9"/>
<dbReference type="PANTHER" id="PTHR41390">
    <property type="entry name" value="CHROMOSOME 7, WHOLE GENOME SHOTGUN SEQUENCE"/>
    <property type="match status" value="1"/>
</dbReference>
<feature type="transmembrane region" description="Helical" evidence="1">
    <location>
        <begin position="12"/>
        <end position="32"/>
    </location>
</feature>
<keyword evidence="3" id="KW-1185">Reference proteome</keyword>
<keyword evidence="1" id="KW-0812">Transmembrane</keyword>
<evidence type="ECO:0000313" key="3">
    <source>
        <dbReference type="Proteomes" id="UP000054270"/>
    </source>
</evidence>
<dbReference type="PANTHER" id="PTHR41390:SF1">
    <property type="entry name" value="NADH-UBIQUINONE OXIDOREDUCTASE 213 KDA SUBUNIT"/>
    <property type="match status" value="1"/>
</dbReference>
<dbReference type="AlphaFoldDB" id="A0A0D2KJK9"/>
<gene>
    <name evidence="2" type="ORF">HYPSUDRAFT_194783</name>
</gene>
<keyword evidence="1" id="KW-0472">Membrane</keyword>
<reference evidence="3" key="1">
    <citation type="submission" date="2014-04" db="EMBL/GenBank/DDBJ databases">
        <title>Evolutionary Origins and Diversification of the Mycorrhizal Mutualists.</title>
        <authorList>
            <consortium name="DOE Joint Genome Institute"/>
            <consortium name="Mycorrhizal Genomics Consortium"/>
            <person name="Kohler A."/>
            <person name="Kuo A."/>
            <person name="Nagy L.G."/>
            <person name="Floudas D."/>
            <person name="Copeland A."/>
            <person name="Barry K.W."/>
            <person name="Cichocki N."/>
            <person name="Veneault-Fourrey C."/>
            <person name="LaButti K."/>
            <person name="Lindquist E.A."/>
            <person name="Lipzen A."/>
            <person name="Lundell T."/>
            <person name="Morin E."/>
            <person name="Murat C."/>
            <person name="Riley R."/>
            <person name="Ohm R."/>
            <person name="Sun H."/>
            <person name="Tunlid A."/>
            <person name="Henrissat B."/>
            <person name="Grigoriev I.V."/>
            <person name="Hibbett D.S."/>
            <person name="Martin F."/>
        </authorList>
    </citation>
    <scope>NUCLEOTIDE SEQUENCE [LARGE SCALE GENOMIC DNA]</scope>
    <source>
        <strain evidence="3">FD-334 SS-4</strain>
    </source>
</reference>
<sequence>MYTAIKRTPQAGLVVTAAAMNSAVTGATFFVVREYAVVPTLTRLVPFEQYARRRRELGIDPPSTDSSLPSTVSPSDIRRDKILDSAVSGSITGSLLRGIRSGRSAIVPGFIMGTAVAAILQYSYNEINLSRLRYISKLNQENRTAVPKPVIRPRNSPPSPEPTETWMEVFLKTIGMTPVTDEEYIAKMKKTRDVYLKRIHELEVQLETESDRRKS</sequence>
<organism evidence="2 3">
    <name type="scientific">Hypholoma sublateritium (strain FD-334 SS-4)</name>
    <dbReference type="NCBI Taxonomy" id="945553"/>
    <lineage>
        <taxon>Eukaryota</taxon>
        <taxon>Fungi</taxon>
        <taxon>Dikarya</taxon>
        <taxon>Basidiomycota</taxon>
        <taxon>Agaricomycotina</taxon>
        <taxon>Agaricomycetes</taxon>
        <taxon>Agaricomycetidae</taxon>
        <taxon>Agaricales</taxon>
        <taxon>Agaricineae</taxon>
        <taxon>Strophariaceae</taxon>
        <taxon>Hypholoma</taxon>
    </lineage>
</organism>
<evidence type="ECO:0000313" key="2">
    <source>
        <dbReference type="EMBL" id="KJA14817.1"/>
    </source>
</evidence>
<dbReference type="OrthoDB" id="3366659at2759"/>
<dbReference type="OMA" id="CMFLQLA"/>
<name>A0A0D2KJK9_HYPSF</name>
<feature type="transmembrane region" description="Helical" evidence="1">
    <location>
        <begin position="105"/>
        <end position="124"/>
    </location>
</feature>
<evidence type="ECO:0000256" key="1">
    <source>
        <dbReference type="SAM" id="Phobius"/>
    </source>
</evidence>
<accession>A0A0D2KJK9</accession>
<protein>
    <submittedName>
        <fullName evidence="2">Uncharacterized protein</fullName>
    </submittedName>
</protein>
<proteinExistence type="predicted"/>
<keyword evidence="1" id="KW-1133">Transmembrane helix</keyword>
<dbReference type="EMBL" id="KN817664">
    <property type="protein sequence ID" value="KJA14817.1"/>
    <property type="molecule type" value="Genomic_DNA"/>
</dbReference>